<keyword evidence="1" id="KW-0812">Transmembrane</keyword>
<keyword evidence="1" id="KW-1133">Transmembrane helix</keyword>
<comment type="caution">
    <text evidence="2">The sequence shown here is derived from an EMBL/GenBank/DDBJ whole genome shotgun (WGS) entry which is preliminary data.</text>
</comment>
<gene>
    <name evidence="2" type="ORF">DI623_02370</name>
</gene>
<feature type="transmembrane region" description="Helical" evidence="1">
    <location>
        <begin position="92"/>
        <end position="125"/>
    </location>
</feature>
<proteinExistence type="predicted"/>
<evidence type="ECO:0000256" key="1">
    <source>
        <dbReference type="SAM" id="Phobius"/>
    </source>
</evidence>
<organism evidence="2 3">
    <name type="scientific">Sphingomonas sanxanigenens</name>
    <dbReference type="NCBI Taxonomy" id="397260"/>
    <lineage>
        <taxon>Bacteria</taxon>
        <taxon>Pseudomonadati</taxon>
        <taxon>Pseudomonadota</taxon>
        <taxon>Alphaproteobacteria</taxon>
        <taxon>Sphingomonadales</taxon>
        <taxon>Sphingomonadaceae</taxon>
        <taxon>Sphingomonas</taxon>
    </lineage>
</organism>
<evidence type="ECO:0000313" key="2">
    <source>
        <dbReference type="EMBL" id="PZO91642.1"/>
    </source>
</evidence>
<name>A0A2W5AEB1_9SPHN</name>
<dbReference type="Proteomes" id="UP000249066">
    <property type="component" value="Unassembled WGS sequence"/>
</dbReference>
<sequence>MSEPPASRYRVVERKGRLITIDTWSGESVGGIEPMKPGARPVSQRAERVHPLVRLLCAGAADDQGRPILTTAALYDAQGPRDFVLGPRGQRLLIGAAATVVAVVLLTIGIAIAFGMPFLALVLLWPLMHNPTHTKLREWLTPRLDRLSD</sequence>
<evidence type="ECO:0000313" key="3">
    <source>
        <dbReference type="Proteomes" id="UP000249066"/>
    </source>
</evidence>
<dbReference type="EMBL" id="QFNN01000006">
    <property type="protein sequence ID" value="PZO91642.1"/>
    <property type="molecule type" value="Genomic_DNA"/>
</dbReference>
<dbReference type="AlphaFoldDB" id="A0A2W5AEB1"/>
<keyword evidence="1" id="KW-0472">Membrane</keyword>
<accession>A0A2W5AEB1</accession>
<protein>
    <submittedName>
        <fullName evidence="2">Uncharacterized protein</fullName>
    </submittedName>
</protein>
<reference evidence="2 3" key="1">
    <citation type="submission" date="2017-08" db="EMBL/GenBank/DDBJ databases">
        <title>Infants hospitalized years apart are colonized by the same room-sourced microbial strains.</title>
        <authorList>
            <person name="Brooks B."/>
            <person name="Olm M.R."/>
            <person name="Firek B.A."/>
            <person name="Baker R."/>
            <person name="Thomas B.C."/>
            <person name="Morowitz M.J."/>
            <person name="Banfield J.F."/>
        </authorList>
    </citation>
    <scope>NUCLEOTIDE SEQUENCE [LARGE SCALE GENOMIC DNA]</scope>
    <source>
        <strain evidence="2">S2_018_000_R2_101</strain>
    </source>
</reference>